<dbReference type="STRING" id="199441.BkAM31D_24570"/>
<dbReference type="PANTHER" id="PTHR33620:SF1">
    <property type="entry name" value="UREASE ACCESSORY PROTEIN F"/>
    <property type="match status" value="1"/>
</dbReference>
<sequence length="240" mass="27136">MKRHLNTKDIITIKPSLLHFLQIHDSAFPIGSYTHSFGMETYIQAQKITDKQSLLNFCKTYLFSNLVFGDGLFVKEAYALALKQEFQQLKQLDQLSHAMKIAKESRQGSIKMGKQFIETILPLTDSELVATWRELIKKKEIHGHYAITYGIYAAHCQFDLEDVLAAFLYSSTTALIHNAVRAIPLGQSAGVQAIHLLFDPINEAVELVKEKTLDDLSNSSVGIELASMEHERLHSRLFIS</sequence>
<evidence type="ECO:0000313" key="5">
    <source>
        <dbReference type="Proteomes" id="UP000193006"/>
    </source>
</evidence>
<dbReference type="PIRSF" id="PIRSF009467">
    <property type="entry name" value="Ureas_acces_UreF"/>
    <property type="match status" value="1"/>
</dbReference>
<evidence type="ECO:0000256" key="3">
    <source>
        <dbReference type="HAMAP-Rule" id="MF_01385"/>
    </source>
</evidence>
<comment type="subcellular location">
    <subcellularLocation>
        <location evidence="3">Cytoplasm</location>
    </subcellularLocation>
</comment>
<proteinExistence type="inferred from homology"/>
<gene>
    <name evidence="3 4" type="primary">ureF</name>
    <name evidence="4" type="ORF">BkAM31D_24570</name>
</gene>
<evidence type="ECO:0000256" key="2">
    <source>
        <dbReference type="ARBA" id="ARBA00023186"/>
    </source>
</evidence>
<comment type="subunit">
    <text evidence="3">UreD, UreF and UreG form a complex that acts as a GTP-hydrolysis-dependent molecular chaperone, activating the urease apoprotein by helping to assemble the nickel containing metallocenter of UreC. The UreE protein probably delivers the nickel.</text>
</comment>
<dbReference type="KEGG" id="bkw:BkAM31D_24570"/>
<dbReference type="InterPro" id="IPR002639">
    <property type="entry name" value="UreF"/>
</dbReference>
<dbReference type="AlphaFoldDB" id="A0A1X9MH65"/>
<accession>A0A1X9MH65</accession>
<dbReference type="InterPro" id="IPR038277">
    <property type="entry name" value="UreF_sf"/>
</dbReference>
<dbReference type="GO" id="GO:0005737">
    <property type="term" value="C:cytoplasm"/>
    <property type="evidence" value="ECO:0007669"/>
    <property type="project" value="UniProtKB-SubCell"/>
</dbReference>
<protein>
    <recommendedName>
        <fullName evidence="3">Urease accessory protein UreF</fullName>
    </recommendedName>
</protein>
<dbReference type="Pfam" id="PF01730">
    <property type="entry name" value="UreF"/>
    <property type="match status" value="1"/>
</dbReference>
<dbReference type="HAMAP" id="MF_01385">
    <property type="entry name" value="UreF"/>
    <property type="match status" value="1"/>
</dbReference>
<comment type="function">
    <text evidence="3">Required for maturation of urease via the functional incorporation of the urease nickel metallocenter.</text>
</comment>
<dbReference type="EMBL" id="CP020814">
    <property type="protein sequence ID" value="ARK32778.1"/>
    <property type="molecule type" value="Genomic_DNA"/>
</dbReference>
<keyword evidence="3" id="KW-0963">Cytoplasm</keyword>
<evidence type="ECO:0000313" key="4">
    <source>
        <dbReference type="EMBL" id="ARK32778.1"/>
    </source>
</evidence>
<dbReference type="GO" id="GO:0016151">
    <property type="term" value="F:nickel cation binding"/>
    <property type="evidence" value="ECO:0007669"/>
    <property type="project" value="UniProtKB-UniRule"/>
</dbReference>
<organism evidence="4 5">
    <name type="scientific">Halalkalibacter krulwichiae</name>
    <dbReference type="NCBI Taxonomy" id="199441"/>
    <lineage>
        <taxon>Bacteria</taxon>
        <taxon>Bacillati</taxon>
        <taxon>Bacillota</taxon>
        <taxon>Bacilli</taxon>
        <taxon>Bacillales</taxon>
        <taxon>Bacillaceae</taxon>
        <taxon>Halalkalibacter</taxon>
    </lineage>
</organism>
<dbReference type="PANTHER" id="PTHR33620">
    <property type="entry name" value="UREASE ACCESSORY PROTEIN F"/>
    <property type="match status" value="1"/>
</dbReference>
<dbReference type="Gene3D" id="1.10.4190.10">
    <property type="entry name" value="Urease accessory protein UreF"/>
    <property type="match status" value="1"/>
</dbReference>
<dbReference type="Proteomes" id="UP000193006">
    <property type="component" value="Chromosome"/>
</dbReference>
<keyword evidence="5" id="KW-1185">Reference proteome</keyword>
<comment type="similarity">
    <text evidence="3">Belongs to the UreF family.</text>
</comment>
<name>A0A1X9MH65_9BACI</name>
<keyword evidence="2 3" id="KW-0143">Chaperone</keyword>
<keyword evidence="1 3" id="KW-0996">Nickel insertion</keyword>
<evidence type="ECO:0000256" key="1">
    <source>
        <dbReference type="ARBA" id="ARBA00022988"/>
    </source>
</evidence>
<reference evidence="4 5" key="1">
    <citation type="submission" date="2017-04" db="EMBL/GenBank/DDBJ databases">
        <title>Bacillus krulwichiae AM31D Genome sequencing and assembly.</title>
        <authorList>
            <person name="Krulwich T.A."/>
            <person name="Anastor L."/>
            <person name="Ehrlich R."/>
            <person name="Ehrlich G.D."/>
            <person name="Janto B."/>
        </authorList>
    </citation>
    <scope>NUCLEOTIDE SEQUENCE [LARGE SCALE GENOMIC DNA]</scope>
    <source>
        <strain evidence="4 5">AM31D</strain>
    </source>
</reference>